<keyword evidence="2" id="KW-0472">Membrane</keyword>
<protein>
    <submittedName>
        <fullName evidence="3">Hydroxymyristoyl-ACP dehydratase</fullName>
    </submittedName>
</protein>
<dbReference type="Proteomes" id="UP000181936">
    <property type="component" value="Chromosome"/>
</dbReference>
<dbReference type="AlphaFoldDB" id="A0A1L3MX44"/>
<sequence>MSREEVKKSKKAKKQSKSDEQQQSQKKVRIRLVPIWLRVVLVLLLMAAATVAGLVVGYSVIGSGNPEDALNQSTWQHILDLVEKK</sequence>
<gene>
    <name evidence="3" type="ORF">A9C19_00855</name>
</gene>
<evidence type="ECO:0000256" key="2">
    <source>
        <dbReference type="SAM" id="Phobius"/>
    </source>
</evidence>
<keyword evidence="2" id="KW-0812">Transmembrane</keyword>
<dbReference type="InterPro" id="IPR024596">
    <property type="entry name" value="RNApol_su_b/EpuA"/>
</dbReference>
<dbReference type="EMBL" id="CP016020">
    <property type="protein sequence ID" value="APH06896.1"/>
    <property type="molecule type" value="Genomic_DNA"/>
</dbReference>
<dbReference type="Pfam" id="PF11772">
    <property type="entry name" value="EpuA"/>
    <property type="match status" value="1"/>
</dbReference>
<evidence type="ECO:0000313" key="4">
    <source>
        <dbReference type="Proteomes" id="UP000181936"/>
    </source>
</evidence>
<reference evidence="3 4" key="1">
    <citation type="journal article" date="2016" name="Sci. Rep.">
        <title>Complete genome sequence and transcriptomic analysis of a novel marine strain Bacillus weihaiensis reveals the mechanism of brown algae degradation.</title>
        <authorList>
            <person name="Zhu Y."/>
            <person name="Chen P."/>
            <person name="Bao Y."/>
            <person name="Men Y."/>
            <person name="Zeng Y."/>
            <person name="Yang J."/>
            <person name="Sun J."/>
            <person name="Sun Y."/>
        </authorList>
    </citation>
    <scope>NUCLEOTIDE SEQUENCE [LARGE SCALE GENOMIC DNA]</scope>
    <source>
        <strain evidence="3 4">Alg07</strain>
    </source>
</reference>
<accession>A0A1L3MX44</accession>
<dbReference type="KEGG" id="bwh:A9C19_00855"/>
<proteinExistence type="predicted"/>
<feature type="transmembrane region" description="Helical" evidence="2">
    <location>
        <begin position="35"/>
        <end position="61"/>
    </location>
</feature>
<keyword evidence="4" id="KW-1185">Reference proteome</keyword>
<dbReference type="STRING" id="1547283.A9C19_00855"/>
<evidence type="ECO:0000313" key="3">
    <source>
        <dbReference type="EMBL" id="APH06896.1"/>
    </source>
</evidence>
<organism evidence="3 4">
    <name type="scientific">Bacillus weihaiensis</name>
    <dbReference type="NCBI Taxonomy" id="1547283"/>
    <lineage>
        <taxon>Bacteria</taxon>
        <taxon>Bacillati</taxon>
        <taxon>Bacillota</taxon>
        <taxon>Bacilli</taxon>
        <taxon>Bacillales</taxon>
        <taxon>Bacillaceae</taxon>
        <taxon>Bacillus</taxon>
    </lineage>
</organism>
<keyword evidence="2" id="KW-1133">Transmembrane helix</keyword>
<name>A0A1L3MX44_9BACI</name>
<evidence type="ECO:0000256" key="1">
    <source>
        <dbReference type="SAM" id="MobiDB-lite"/>
    </source>
</evidence>
<feature type="region of interest" description="Disordered" evidence="1">
    <location>
        <begin position="1"/>
        <end position="27"/>
    </location>
</feature>